<evidence type="ECO:0000313" key="3">
    <source>
        <dbReference type="RefSeq" id="XP_025829906.1"/>
    </source>
</evidence>
<protein>
    <submittedName>
        <fullName evidence="3">Uncharacterized protein LOC112904339</fullName>
    </submittedName>
</protein>
<reference evidence="3" key="1">
    <citation type="submission" date="2025-08" db="UniProtKB">
        <authorList>
            <consortium name="RefSeq"/>
        </authorList>
    </citation>
    <scope>IDENTIFICATION</scope>
    <source>
        <tissue evidence="3">Entire body</tissue>
    </source>
</reference>
<feature type="region of interest" description="Disordered" evidence="1">
    <location>
        <begin position="92"/>
        <end position="118"/>
    </location>
</feature>
<organism evidence="2 3">
    <name type="scientific">Agrilus planipennis</name>
    <name type="common">Emerald ash borer</name>
    <name type="synonym">Agrilus marcopoli</name>
    <dbReference type="NCBI Taxonomy" id="224129"/>
    <lineage>
        <taxon>Eukaryota</taxon>
        <taxon>Metazoa</taxon>
        <taxon>Ecdysozoa</taxon>
        <taxon>Arthropoda</taxon>
        <taxon>Hexapoda</taxon>
        <taxon>Insecta</taxon>
        <taxon>Pterygota</taxon>
        <taxon>Neoptera</taxon>
        <taxon>Endopterygota</taxon>
        <taxon>Coleoptera</taxon>
        <taxon>Polyphaga</taxon>
        <taxon>Elateriformia</taxon>
        <taxon>Buprestoidea</taxon>
        <taxon>Buprestidae</taxon>
        <taxon>Agrilinae</taxon>
        <taxon>Agrilus</taxon>
    </lineage>
</organism>
<dbReference type="AlphaFoldDB" id="A0A7F5QXI6"/>
<feature type="compositionally biased region" description="Polar residues" evidence="1">
    <location>
        <begin position="107"/>
        <end position="117"/>
    </location>
</feature>
<dbReference type="GeneID" id="112904339"/>
<keyword evidence="2" id="KW-1185">Reference proteome</keyword>
<evidence type="ECO:0000313" key="2">
    <source>
        <dbReference type="Proteomes" id="UP000192223"/>
    </source>
</evidence>
<accession>A0A7F5QXI6</accession>
<sequence>MSTSTNEGEIDHVIITTTALIHSPKNNHKFHHGFLPRDEQNKRNTKTLITKEIDNLEEANSKNKPKPLIKKRTVKGNVRRKKQTIILKPLIPTNSSVSQKENKTHVENSTQSTGSSLNKKESEIFVKKPKLISSSSCSTFPDLNFETENKNKSKSKSSLSGIFSSVSNHDVKEKNPQVMHKASNGENKIKEEVDFVVRSPEPINRSIHSVDENILTVSKTIAMNWSTPKPIKKNKKFSPVEVCIAESMQTEKSLEYDIISKKNRLVKEDIHKHESLNTFDSFKLYQHPEPTVKNVLIENSSDYVERSWENSGQPVPAERVLRFMKLLRRYEKMVEEIKTDHAHQFFYK</sequence>
<proteinExistence type="predicted"/>
<gene>
    <name evidence="3" type="primary">LOC112904339</name>
</gene>
<evidence type="ECO:0000256" key="1">
    <source>
        <dbReference type="SAM" id="MobiDB-lite"/>
    </source>
</evidence>
<dbReference type="InParanoid" id="A0A7F5QXI6"/>
<name>A0A7F5QXI6_AGRPL</name>
<dbReference type="Proteomes" id="UP000192223">
    <property type="component" value="Unplaced"/>
</dbReference>
<dbReference type="RefSeq" id="XP_025829906.1">
    <property type="nucleotide sequence ID" value="XM_025974121.1"/>
</dbReference>
<dbReference type="KEGG" id="apln:112904339"/>